<evidence type="ECO:0000313" key="5">
    <source>
        <dbReference type="EMBL" id="MDR6241983.1"/>
    </source>
</evidence>
<evidence type="ECO:0000313" key="6">
    <source>
        <dbReference type="Proteomes" id="UP001185092"/>
    </source>
</evidence>
<dbReference type="PANTHER" id="PTHR42693:SF43">
    <property type="entry name" value="BLL2667 PROTEIN"/>
    <property type="match status" value="1"/>
</dbReference>
<proteinExistence type="inferred from homology"/>
<dbReference type="SUPFAM" id="SSF53649">
    <property type="entry name" value="Alkaline phosphatase-like"/>
    <property type="match status" value="1"/>
</dbReference>
<evidence type="ECO:0000259" key="4">
    <source>
        <dbReference type="Pfam" id="PF00884"/>
    </source>
</evidence>
<keyword evidence="6" id="KW-1185">Reference proteome</keyword>
<evidence type="ECO:0000256" key="3">
    <source>
        <dbReference type="SAM" id="SignalP"/>
    </source>
</evidence>
<feature type="chain" id="PRO_5042077036" evidence="3">
    <location>
        <begin position="24"/>
        <end position="778"/>
    </location>
</feature>
<dbReference type="GO" id="GO:0004065">
    <property type="term" value="F:arylsulfatase activity"/>
    <property type="evidence" value="ECO:0007669"/>
    <property type="project" value="UniProtKB-EC"/>
</dbReference>
<organism evidence="5 6">
    <name type="scientific">Aureibacter tunicatorum</name>
    <dbReference type="NCBI Taxonomy" id="866807"/>
    <lineage>
        <taxon>Bacteria</taxon>
        <taxon>Pseudomonadati</taxon>
        <taxon>Bacteroidota</taxon>
        <taxon>Cytophagia</taxon>
        <taxon>Cytophagales</taxon>
        <taxon>Persicobacteraceae</taxon>
        <taxon>Aureibacter</taxon>
    </lineage>
</organism>
<dbReference type="Pfam" id="PF00884">
    <property type="entry name" value="Sulfatase"/>
    <property type="match status" value="1"/>
</dbReference>
<dbReference type="InterPro" id="IPR000917">
    <property type="entry name" value="Sulfatase_N"/>
</dbReference>
<sequence>MNNSSKKIQALMAGLMLTAPAMSQVPVKGLSVHESQDSKPQELNFKANGIDGNPNIVMVLLDDVGFAQMGATGGQISTPAFDQIADEGLIYNRFHTTALSSPTRASILSGRNHHEAETGIIMELANGNDGYTSLMPKETGSFAKVLQVAGYSTSWFGKNHNVPAWEASFVGPFDRWPNQLGFDYFYGFLGGDTDQFHPALVENRNRIEPPSANADGSKYHLTHDMADKAISYIESVNALAPEKPFFVYFSPGAVHAPHQAPKEYIDKYKGKFDEGWDVFRERAWENMIAKGIIPENAELTPRPESLPAWDSLTDEQRMVYANMMEVFAGFTEHTDDQIKRLYDAVDEMGKLDNTIFIYIAGDNGASAEGGMEGLLNEMAVFNGIPEPWEDKVKAVKDGTLGSEKFFNHMPAGWAWAVNSPYQWTKQICSHLGGVRNAMAISYPTGIKEKGGVRSQFTHVTDIAPTILEIAGLEMPDQIDGVTQKPMDGSSIVYSFDDAGAEETHKVQYFEIFGNLGLYYDGWWAGAMRSEPWQVSAEEMNILDMPWELYNLKEDFSQGKNLAAEMPEKLEYMKYLFFAEAAKNNALPIDDRRAERFRSTNRPSLASGRKNFKYPNGFSVPEGATPFTKFVSHQLTADLKGYKRGNKGVLITQGGRFGGFSMFVDKSGNLIYAYNDTTKPFVVKSKNKIPQGTKELKAEIIMDEMKPYTPAEITLYADGKEIGKGRVDRTIPNLFSLDEMLDVGKDTGTPVVDLYTVKSSKYTGTLNSVSIDLLDKYGK</sequence>
<feature type="domain" description="Sulfatase N-terminal" evidence="4">
    <location>
        <begin position="54"/>
        <end position="471"/>
    </location>
</feature>
<name>A0AAE3XSK3_9BACT</name>
<feature type="signal peptide" evidence="3">
    <location>
        <begin position="1"/>
        <end position="23"/>
    </location>
</feature>
<dbReference type="EMBL" id="JAVDQD010000015">
    <property type="protein sequence ID" value="MDR6241983.1"/>
    <property type="molecule type" value="Genomic_DNA"/>
</dbReference>
<evidence type="ECO:0000256" key="1">
    <source>
        <dbReference type="ARBA" id="ARBA00008779"/>
    </source>
</evidence>
<reference evidence="5" key="1">
    <citation type="submission" date="2023-07" db="EMBL/GenBank/DDBJ databases">
        <title>Genomic Encyclopedia of Type Strains, Phase IV (KMG-IV): sequencing the most valuable type-strain genomes for metagenomic binning, comparative biology and taxonomic classification.</title>
        <authorList>
            <person name="Goeker M."/>
        </authorList>
    </citation>
    <scope>NUCLEOTIDE SEQUENCE</scope>
    <source>
        <strain evidence="5">DSM 26174</strain>
    </source>
</reference>
<dbReference type="Gene3D" id="3.30.1120.10">
    <property type="match status" value="1"/>
</dbReference>
<comment type="PTM">
    <text evidence="2">The conversion to 3-oxoalanine (also known as C-formylglycine, FGly), of a serine or cysteine residue in prokaryotes and of a cysteine residue in eukaryotes, is critical for catalytic activity.</text>
</comment>
<dbReference type="Gene3D" id="3.40.720.10">
    <property type="entry name" value="Alkaline Phosphatase, subunit A"/>
    <property type="match status" value="1"/>
</dbReference>
<accession>A0AAE3XSK3</accession>
<dbReference type="CDD" id="cd16025">
    <property type="entry name" value="PAS_like"/>
    <property type="match status" value="1"/>
</dbReference>
<dbReference type="RefSeq" id="WP_309943230.1">
    <property type="nucleotide sequence ID" value="NZ_AP025308.1"/>
</dbReference>
<dbReference type="AlphaFoldDB" id="A0AAE3XSK3"/>
<dbReference type="InterPro" id="IPR050738">
    <property type="entry name" value="Sulfatase"/>
</dbReference>
<dbReference type="EC" id="3.1.6.1" evidence="5"/>
<keyword evidence="3" id="KW-0732">Signal</keyword>
<protein>
    <submittedName>
        <fullName evidence="5">Arylsulfatase</fullName>
        <ecNumber evidence="5">3.1.6.1</ecNumber>
    </submittedName>
</protein>
<comment type="similarity">
    <text evidence="1">Belongs to the sulfatase family.</text>
</comment>
<comment type="caution">
    <text evidence="5">The sequence shown here is derived from an EMBL/GenBank/DDBJ whole genome shotgun (WGS) entry which is preliminary data.</text>
</comment>
<dbReference type="InterPro" id="IPR017850">
    <property type="entry name" value="Alkaline_phosphatase_core_sf"/>
</dbReference>
<keyword evidence="5" id="KW-0378">Hydrolase</keyword>
<dbReference type="PANTHER" id="PTHR42693">
    <property type="entry name" value="ARYLSULFATASE FAMILY MEMBER"/>
    <property type="match status" value="1"/>
</dbReference>
<evidence type="ECO:0000256" key="2">
    <source>
        <dbReference type="PIRSR" id="PIRSR600917-52"/>
    </source>
</evidence>
<feature type="modified residue" description="3-oxoalanine (Ser)" evidence="2">
    <location>
        <position position="100"/>
    </location>
</feature>
<dbReference type="Proteomes" id="UP001185092">
    <property type="component" value="Unassembled WGS sequence"/>
</dbReference>
<gene>
    <name evidence="5" type="ORF">HNQ88_005070</name>
</gene>